<gene>
    <name evidence="1" type="ORF">RHGRI_002359</name>
</gene>
<dbReference type="Proteomes" id="UP000823749">
    <property type="component" value="Chromosome 1"/>
</dbReference>
<evidence type="ECO:0000313" key="1">
    <source>
        <dbReference type="EMBL" id="KAG5566789.1"/>
    </source>
</evidence>
<reference evidence="1" key="1">
    <citation type="submission" date="2020-08" db="EMBL/GenBank/DDBJ databases">
        <title>Plant Genome Project.</title>
        <authorList>
            <person name="Zhang R.-G."/>
        </authorList>
    </citation>
    <scope>NUCLEOTIDE SEQUENCE</scope>
    <source>
        <strain evidence="1">WSP0</strain>
        <tissue evidence="1">Leaf</tissue>
    </source>
</reference>
<name>A0AAV6LQY0_9ERIC</name>
<dbReference type="Pfam" id="PF05536">
    <property type="entry name" value="Neurochondrin"/>
    <property type="match status" value="1"/>
</dbReference>
<dbReference type="PANTHER" id="PTHR13109:SF7">
    <property type="entry name" value="NEUROCHONDRIN"/>
    <property type="match status" value="1"/>
</dbReference>
<dbReference type="EMBL" id="JACTNZ010000001">
    <property type="protein sequence ID" value="KAG5566789.1"/>
    <property type="molecule type" value="Genomic_DNA"/>
</dbReference>
<sequence length="103" mass="11437">MQHQKQSPPSLEDCLNLLKVERDEQRLTGLLLATKFCNKDDHPSIRRVYDATGDRLLRTGMRKGGAGGSSSENRDAYLRLSVTVLAAFCRVPEIASSEDMVSN</sequence>
<keyword evidence="2" id="KW-1185">Reference proteome</keyword>
<dbReference type="PANTHER" id="PTHR13109">
    <property type="entry name" value="NEUROCHONDRIN"/>
    <property type="match status" value="1"/>
</dbReference>
<protein>
    <submittedName>
        <fullName evidence="1">Uncharacterized protein</fullName>
    </submittedName>
</protein>
<proteinExistence type="predicted"/>
<organism evidence="1 2">
    <name type="scientific">Rhododendron griersonianum</name>
    <dbReference type="NCBI Taxonomy" id="479676"/>
    <lineage>
        <taxon>Eukaryota</taxon>
        <taxon>Viridiplantae</taxon>
        <taxon>Streptophyta</taxon>
        <taxon>Embryophyta</taxon>
        <taxon>Tracheophyta</taxon>
        <taxon>Spermatophyta</taxon>
        <taxon>Magnoliopsida</taxon>
        <taxon>eudicotyledons</taxon>
        <taxon>Gunneridae</taxon>
        <taxon>Pentapetalae</taxon>
        <taxon>asterids</taxon>
        <taxon>Ericales</taxon>
        <taxon>Ericaceae</taxon>
        <taxon>Ericoideae</taxon>
        <taxon>Rhodoreae</taxon>
        <taxon>Rhododendron</taxon>
    </lineage>
</organism>
<evidence type="ECO:0000313" key="2">
    <source>
        <dbReference type="Proteomes" id="UP000823749"/>
    </source>
</evidence>
<dbReference type="InterPro" id="IPR008709">
    <property type="entry name" value="Neurochondrin"/>
</dbReference>
<accession>A0AAV6LQY0</accession>
<comment type="caution">
    <text evidence="1">The sequence shown here is derived from an EMBL/GenBank/DDBJ whole genome shotgun (WGS) entry which is preliminary data.</text>
</comment>
<dbReference type="AlphaFoldDB" id="A0AAV6LQY0"/>